<organism evidence="1">
    <name type="scientific">marine sediment metagenome</name>
    <dbReference type="NCBI Taxonomy" id="412755"/>
    <lineage>
        <taxon>unclassified sequences</taxon>
        <taxon>metagenomes</taxon>
        <taxon>ecological metagenomes</taxon>
    </lineage>
</organism>
<sequence length="267" mass="31162">MRDREANILILCKTYPSPSARYQETSCVAGMEEDGTLIRLFPVPFRLISGDQQFSKWQWISAKIEKSRDDHRPESHKLKVGSIQLGDCIPSDGDWKNRRHYLEKLPVFDSPEDLELARQRDGTTLGLVRVQKITDLTLTEHKNKDWTEEERSKLERSQLSLLDDEQGEVKVLEKIPVDFHYHYECPKPSDAAPFKHKIVDWEIGALYRNLIRSHGEEGWKCPFKHKLLEELPAKDLMFLMGTVHRFPGQWLIISLIYPPKQPQQSLF</sequence>
<name>A0A0F9VL52_9ZZZZ</name>
<evidence type="ECO:0000313" key="1">
    <source>
        <dbReference type="EMBL" id="KKO05821.1"/>
    </source>
</evidence>
<protein>
    <submittedName>
        <fullName evidence="1">Uncharacterized protein</fullName>
    </submittedName>
</protein>
<reference evidence="1" key="1">
    <citation type="journal article" date="2015" name="Nature">
        <title>Complex archaea that bridge the gap between prokaryotes and eukaryotes.</title>
        <authorList>
            <person name="Spang A."/>
            <person name="Saw J.H."/>
            <person name="Jorgensen S.L."/>
            <person name="Zaremba-Niedzwiedzka K."/>
            <person name="Martijn J."/>
            <person name="Lind A.E."/>
            <person name="van Eijk R."/>
            <person name="Schleper C."/>
            <person name="Guy L."/>
            <person name="Ettema T.J."/>
        </authorList>
    </citation>
    <scope>NUCLEOTIDE SEQUENCE</scope>
</reference>
<gene>
    <name evidence="1" type="ORF">LCGC14_0074620</name>
</gene>
<comment type="caution">
    <text evidence="1">The sequence shown here is derived from an EMBL/GenBank/DDBJ whole genome shotgun (WGS) entry which is preliminary data.</text>
</comment>
<dbReference type="AlphaFoldDB" id="A0A0F9VL52"/>
<proteinExistence type="predicted"/>
<dbReference type="EMBL" id="LAZR01000018">
    <property type="protein sequence ID" value="KKO05821.1"/>
    <property type="molecule type" value="Genomic_DNA"/>
</dbReference>
<accession>A0A0F9VL52</accession>